<dbReference type="RefSeq" id="WP_015215779.1">
    <property type="nucleotide sequence ID" value="NC_019771.1"/>
</dbReference>
<comment type="subcellular location">
    <subcellularLocation>
        <location evidence="1">Secreted</location>
    </subcellularLocation>
</comment>
<keyword evidence="2" id="KW-0964">Secreted</keyword>
<dbReference type="GO" id="GO:0005509">
    <property type="term" value="F:calcium ion binding"/>
    <property type="evidence" value="ECO:0007669"/>
    <property type="project" value="InterPro"/>
</dbReference>
<evidence type="ECO:0000256" key="2">
    <source>
        <dbReference type="ARBA" id="ARBA00022525"/>
    </source>
</evidence>
<dbReference type="Pfam" id="PF00353">
    <property type="entry name" value="HemolysinCabind"/>
    <property type="match status" value="5"/>
</dbReference>
<dbReference type="InterPro" id="IPR011049">
    <property type="entry name" value="Serralysin-like_metalloprot_C"/>
</dbReference>
<dbReference type="HOGENOM" id="CLU_777646_0_0_3"/>
<dbReference type="PANTHER" id="PTHR38340">
    <property type="entry name" value="S-LAYER PROTEIN"/>
    <property type="match status" value="1"/>
</dbReference>
<reference evidence="4" key="1">
    <citation type="journal article" date="2013" name="Proc. Natl. Acad. Sci. U.S.A.">
        <title>Improving the coverage of the cyanobacterial phylum using diversity-driven genome sequencing.</title>
        <authorList>
            <person name="Shih P.M."/>
            <person name="Wu D."/>
            <person name="Latifi A."/>
            <person name="Axen S.D."/>
            <person name="Fewer D.P."/>
            <person name="Talla E."/>
            <person name="Calteau A."/>
            <person name="Cai F."/>
            <person name="Tandeau de Marsac N."/>
            <person name="Rippka R."/>
            <person name="Herdman M."/>
            <person name="Sivonen K."/>
            <person name="Coursin T."/>
            <person name="Laurent T."/>
            <person name="Goodwin L."/>
            <person name="Nolan M."/>
            <person name="Davenport K.W."/>
            <person name="Han C.S."/>
            <person name="Rubin E.M."/>
            <person name="Eisen J.A."/>
            <person name="Woyke T."/>
            <person name="Gugger M."/>
            <person name="Kerfeld C.A."/>
        </authorList>
    </citation>
    <scope>NUCLEOTIDE SEQUENCE [LARGE SCALE GENOMIC DNA]</scope>
    <source>
        <strain evidence="4">ATCC 27899 / PCC 7122</strain>
    </source>
</reference>
<dbReference type="EMBL" id="CP003659">
    <property type="protein sequence ID" value="AFZ59158.1"/>
    <property type="molecule type" value="Genomic_DNA"/>
</dbReference>
<keyword evidence="4" id="KW-1185">Reference proteome</keyword>
<name>K9ZIU6_ANACC</name>
<sequence>MAIITGTPGDDILTGTVNNDVIDGLTGADQMSGLAGLDVYYVDNANDIVNDSDDNTVINTTISYNLADVVGFTPVSGGTGLTLNLLADAITGTGTKGNDTIVSFGSNTTLIGLDGDDILKGGEFSLVRGQGGNDVLEITGLSSNGTLIGGRGNDTYNVYSTSGSLTIDESTDNGNGVDTIVSSVDFSLNSPPAGVTILGDIENLELTSTAIFGEGNALNNTIFGNIQNNTLLGLAGNDTIYGNDGNDQIDGGADNDTLEGNAGDDLIYGGDGNDNIFGDNPAGTQSGVDRLNGQGGNDTLTGGLGIDVFEFGGSGLSTRQQGISNSIGRDTIVDFNSGQGDQIYLRQESFTELDFGVLDSSDITFVTTNNGIGANDSLLVYNTVTGELLYNQNGSATGIGDGGFFATLTGAPTLTASDIVVI</sequence>
<dbReference type="PROSITE" id="PS00330">
    <property type="entry name" value="HEMOLYSIN_CALCIUM"/>
    <property type="match status" value="2"/>
</dbReference>
<proteinExistence type="predicted"/>
<dbReference type="eggNOG" id="COG2931">
    <property type="taxonomic scope" value="Bacteria"/>
</dbReference>
<dbReference type="InterPro" id="IPR018511">
    <property type="entry name" value="Hemolysin-typ_Ca-bd_CS"/>
</dbReference>
<dbReference type="InterPro" id="IPR001343">
    <property type="entry name" value="Hemolysn_Ca-bd"/>
</dbReference>
<protein>
    <submittedName>
        <fullName evidence="3">Hemolysin-type calcium-binding region</fullName>
    </submittedName>
</protein>
<evidence type="ECO:0000256" key="1">
    <source>
        <dbReference type="ARBA" id="ARBA00004613"/>
    </source>
</evidence>
<accession>K9ZIU6</accession>
<gene>
    <name evidence="3" type="ordered locus">Anacy_3777</name>
</gene>
<dbReference type="Proteomes" id="UP000010474">
    <property type="component" value="Chromosome"/>
</dbReference>
<dbReference type="Gene3D" id="2.150.10.10">
    <property type="entry name" value="Serralysin-like metalloprotease, C-terminal"/>
    <property type="match status" value="3"/>
</dbReference>
<dbReference type="SUPFAM" id="SSF51120">
    <property type="entry name" value="beta-Roll"/>
    <property type="match status" value="2"/>
</dbReference>
<evidence type="ECO:0000313" key="3">
    <source>
        <dbReference type="EMBL" id="AFZ59158.1"/>
    </source>
</evidence>
<dbReference type="KEGG" id="acy:Anacy_3777"/>
<dbReference type="GO" id="GO:0005576">
    <property type="term" value="C:extracellular region"/>
    <property type="evidence" value="ECO:0007669"/>
    <property type="project" value="UniProtKB-SubCell"/>
</dbReference>
<dbReference type="PANTHER" id="PTHR38340:SF1">
    <property type="entry name" value="S-LAYER PROTEIN"/>
    <property type="match status" value="1"/>
</dbReference>
<evidence type="ECO:0000313" key="4">
    <source>
        <dbReference type="Proteomes" id="UP000010474"/>
    </source>
</evidence>
<dbReference type="PRINTS" id="PR00313">
    <property type="entry name" value="CABNDNGRPT"/>
</dbReference>
<dbReference type="AlphaFoldDB" id="K9ZIU6"/>
<organism evidence="3 4">
    <name type="scientific">Anabaena cylindrica (strain ATCC 27899 / PCC 7122)</name>
    <dbReference type="NCBI Taxonomy" id="272123"/>
    <lineage>
        <taxon>Bacteria</taxon>
        <taxon>Bacillati</taxon>
        <taxon>Cyanobacteriota</taxon>
        <taxon>Cyanophyceae</taxon>
        <taxon>Nostocales</taxon>
        <taxon>Nostocaceae</taxon>
        <taxon>Anabaena</taxon>
    </lineage>
</organism>
<dbReference type="InterPro" id="IPR050557">
    <property type="entry name" value="RTX_toxin/Mannuronan_C5-epim"/>
</dbReference>
<dbReference type="STRING" id="272123.Anacy_3777"/>
<dbReference type="OrthoDB" id="561150at2"/>
<dbReference type="PATRIC" id="fig|272123.3.peg.4105"/>